<keyword evidence="3" id="KW-1185">Reference proteome</keyword>
<dbReference type="AlphaFoldDB" id="A0A072VL88"/>
<dbReference type="EMBL" id="CM001218">
    <property type="protein sequence ID" value="KEH38880.1"/>
    <property type="molecule type" value="Genomic_DNA"/>
</dbReference>
<sequence>MDIGFFRGDKTLLQLTLLPYRLSQDFGKTFNEDVVFDELLHFYEVKLFVWLFLHMVRRRQTVLSELESDIPSEENKSGQSHSDCCRVLQDMLPSETESIRALTLC</sequence>
<reference evidence="2" key="3">
    <citation type="submission" date="2015-04" db="UniProtKB">
        <authorList>
            <consortium name="EnsemblPlants"/>
        </authorList>
    </citation>
    <scope>IDENTIFICATION</scope>
    <source>
        <strain evidence="2">cv. Jemalong A17</strain>
    </source>
</reference>
<gene>
    <name evidence="1" type="ordered locus">MTR_2g084320</name>
</gene>
<protein>
    <submittedName>
        <fullName evidence="1 2">Uncharacterized protein</fullName>
    </submittedName>
</protein>
<evidence type="ECO:0000313" key="2">
    <source>
        <dbReference type="EnsemblPlants" id="KEH38880"/>
    </source>
</evidence>
<name>A0A072VL88_MEDTR</name>
<organism evidence="1 3">
    <name type="scientific">Medicago truncatula</name>
    <name type="common">Barrel medic</name>
    <name type="synonym">Medicago tribuloides</name>
    <dbReference type="NCBI Taxonomy" id="3880"/>
    <lineage>
        <taxon>Eukaryota</taxon>
        <taxon>Viridiplantae</taxon>
        <taxon>Streptophyta</taxon>
        <taxon>Embryophyta</taxon>
        <taxon>Tracheophyta</taxon>
        <taxon>Spermatophyta</taxon>
        <taxon>Magnoliopsida</taxon>
        <taxon>eudicotyledons</taxon>
        <taxon>Gunneridae</taxon>
        <taxon>Pentapetalae</taxon>
        <taxon>rosids</taxon>
        <taxon>fabids</taxon>
        <taxon>Fabales</taxon>
        <taxon>Fabaceae</taxon>
        <taxon>Papilionoideae</taxon>
        <taxon>50 kb inversion clade</taxon>
        <taxon>NPAAA clade</taxon>
        <taxon>Hologalegina</taxon>
        <taxon>IRL clade</taxon>
        <taxon>Trifolieae</taxon>
        <taxon>Medicago</taxon>
    </lineage>
</organism>
<dbReference type="Proteomes" id="UP000002051">
    <property type="component" value="Chromosome 2"/>
</dbReference>
<dbReference type="EnsemblPlants" id="KEH38880">
    <property type="protein sequence ID" value="KEH38880"/>
    <property type="gene ID" value="MTR_2g084320"/>
</dbReference>
<reference evidence="1 3" key="1">
    <citation type="journal article" date="2011" name="Nature">
        <title>The Medicago genome provides insight into the evolution of rhizobial symbioses.</title>
        <authorList>
            <person name="Young N.D."/>
            <person name="Debelle F."/>
            <person name="Oldroyd G.E."/>
            <person name="Geurts R."/>
            <person name="Cannon S.B."/>
            <person name="Udvardi M.K."/>
            <person name="Benedito V.A."/>
            <person name="Mayer K.F."/>
            <person name="Gouzy J."/>
            <person name="Schoof H."/>
            <person name="Van de Peer Y."/>
            <person name="Proost S."/>
            <person name="Cook D.R."/>
            <person name="Meyers B.C."/>
            <person name="Spannagl M."/>
            <person name="Cheung F."/>
            <person name="De Mita S."/>
            <person name="Krishnakumar V."/>
            <person name="Gundlach H."/>
            <person name="Zhou S."/>
            <person name="Mudge J."/>
            <person name="Bharti A.K."/>
            <person name="Murray J.D."/>
            <person name="Naoumkina M.A."/>
            <person name="Rosen B."/>
            <person name="Silverstein K.A."/>
            <person name="Tang H."/>
            <person name="Rombauts S."/>
            <person name="Zhao P.X."/>
            <person name="Zhou P."/>
            <person name="Barbe V."/>
            <person name="Bardou P."/>
            <person name="Bechner M."/>
            <person name="Bellec A."/>
            <person name="Berger A."/>
            <person name="Berges H."/>
            <person name="Bidwell S."/>
            <person name="Bisseling T."/>
            <person name="Choisne N."/>
            <person name="Couloux A."/>
            <person name="Denny R."/>
            <person name="Deshpande S."/>
            <person name="Dai X."/>
            <person name="Doyle J.J."/>
            <person name="Dudez A.M."/>
            <person name="Farmer A.D."/>
            <person name="Fouteau S."/>
            <person name="Franken C."/>
            <person name="Gibelin C."/>
            <person name="Gish J."/>
            <person name="Goldstein S."/>
            <person name="Gonzalez A.J."/>
            <person name="Green P.J."/>
            <person name="Hallab A."/>
            <person name="Hartog M."/>
            <person name="Hua A."/>
            <person name="Humphray S.J."/>
            <person name="Jeong D.H."/>
            <person name="Jing Y."/>
            <person name="Jocker A."/>
            <person name="Kenton S.M."/>
            <person name="Kim D.J."/>
            <person name="Klee K."/>
            <person name="Lai H."/>
            <person name="Lang C."/>
            <person name="Lin S."/>
            <person name="Macmil S.L."/>
            <person name="Magdelenat G."/>
            <person name="Matthews L."/>
            <person name="McCorrison J."/>
            <person name="Monaghan E.L."/>
            <person name="Mun J.H."/>
            <person name="Najar F.Z."/>
            <person name="Nicholson C."/>
            <person name="Noirot C."/>
            <person name="O'Bleness M."/>
            <person name="Paule C.R."/>
            <person name="Poulain J."/>
            <person name="Prion F."/>
            <person name="Qin B."/>
            <person name="Qu C."/>
            <person name="Retzel E.F."/>
            <person name="Riddle C."/>
            <person name="Sallet E."/>
            <person name="Samain S."/>
            <person name="Samson N."/>
            <person name="Sanders I."/>
            <person name="Saurat O."/>
            <person name="Scarpelli C."/>
            <person name="Schiex T."/>
            <person name="Segurens B."/>
            <person name="Severin A.J."/>
            <person name="Sherrier D.J."/>
            <person name="Shi R."/>
            <person name="Sims S."/>
            <person name="Singer S.R."/>
            <person name="Sinharoy S."/>
            <person name="Sterck L."/>
            <person name="Viollet A."/>
            <person name="Wang B.B."/>
            <person name="Wang K."/>
            <person name="Wang M."/>
            <person name="Wang X."/>
            <person name="Warfsmann J."/>
            <person name="Weissenbach J."/>
            <person name="White D.D."/>
            <person name="White J.D."/>
            <person name="Wiley G.B."/>
            <person name="Wincker P."/>
            <person name="Xing Y."/>
            <person name="Yang L."/>
            <person name="Yao Z."/>
            <person name="Ying F."/>
            <person name="Zhai J."/>
            <person name="Zhou L."/>
            <person name="Zuber A."/>
            <person name="Denarie J."/>
            <person name="Dixon R.A."/>
            <person name="May G.D."/>
            <person name="Schwartz D.C."/>
            <person name="Rogers J."/>
            <person name="Quetier F."/>
            <person name="Town C.D."/>
            <person name="Roe B.A."/>
        </authorList>
    </citation>
    <scope>NUCLEOTIDE SEQUENCE [LARGE SCALE GENOMIC DNA]</scope>
    <source>
        <strain evidence="1">A17</strain>
        <strain evidence="2 3">cv. Jemalong A17</strain>
    </source>
</reference>
<evidence type="ECO:0000313" key="1">
    <source>
        <dbReference type="EMBL" id="KEH38880.1"/>
    </source>
</evidence>
<proteinExistence type="predicted"/>
<reference evidence="1 3" key="2">
    <citation type="journal article" date="2014" name="BMC Genomics">
        <title>An improved genome release (version Mt4.0) for the model legume Medicago truncatula.</title>
        <authorList>
            <person name="Tang H."/>
            <person name="Krishnakumar V."/>
            <person name="Bidwell S."/>
            <person name="Rosen B."/>
            <person name="Chan A."/>
            <person name="Zhou S."/>
            <person name="Gentzbittel L."/>
            <person name="Childs K.L."/>
            <person name="Yandell M."/>
            <person name="Gundlach H."/>
            <person name="Mayer K.F."/>
            <person name="Schwartz D.C."/>
            <person name="Town C.D."/>
        </authorList>
    </citation>
    <scope>GENOME REANNOTATION</scope>
    <source>
        <strain evidence="1">A17</strain>
        <strain evidence="2 3">cv. Jemalong A17</strain>
    </source>
</reference>
<evidence type="ECO:0000313" key="3">
    <source>
        <dbReference type="Proteomes" id="UP000002051"/>
    </source>
</evidence>
<accession>A0A072VL88</accession>
<dbReference type="HOGENOM" id="CLU_2240561_0_0_1"/>